<reference evidence="2" key="1">
    <citation type="submission" date="2022-10" db="EMBL/GenBank/DDBJ databases">
        <title>Tapping the CABI collections for fungal endophytes: first genome assemblies for Collariella, Neodidymelliopsis, Ascochyta clinopodiicola, Didymella pomorum, Didymosphaeria variabile, Neocosmospora piperis and Neocucurbitaria cava.</title>
        <authorList>
            <person name="Hill R."/>
        </authorList>
    </citation>
    <scope>NUCLEOTIDE SEQUENCE</scope>
    <source>
        <strain evidence="2">IMI 360193</strain>
    </source>
</reference>
<dbReference type="Proteomes" id="UP001140562">
    <property type="component" value="Unassembled WGS sequence"/>
</dbReference>
<proteinExistence type="predicted"/>
<keyword evidence="3" id="KW-1185">Reference proteome</keyword>
<feature type="compositionally biased region" description="Basic and acidic residues" evidence="1">
    <location>
        <begin position="1275"/>
        <end position="1334"/>
    </location>
</feature>
<feature type="region of interest" description="Disordered" evidence="1">
    <location>
        <begin position="480"/>
        <end position="530"/>
    </location>
</feature>
<dbReference type="SUPFAM" id="SSF52047">
    <property type="entry name" value="RNI-like"/>
    <property type="match status" value="1"/>
</dbReference>
<evidence type="ECO:0008006" key="4">
    <source>
        <dbReference type="Google" id="ProtNLM"/>
    </source>
</evidence>
<protein>
    <recommendedName>
        <fullName evidence="4">F-box domain-containing protein</fullName>
    </recommendedName>
</protein>
<feature type="compositionally biased region" description="Acidic residues" evidence="1">
    <location>
        <begin position="489"/>
        <end position="510"/>
    </location>
</feature>
<feature type="compositionally biased region" description="Polar residues" evidence="1">
    <location>
        <begin position="369"/>
        <end position="384"/>
    </location>
</feature>
<evidence type="ECO:0000313" key="3">
    <source>
        <dbReference type="Proteomes" id="UP001140562"/>
    </source>
</evidence>
<feature type="region of interest" description="Disordered" evidence="1">
    <location>
        <begin position="361"/>
        <end position="398"/>
    </location>
</feature>
<sequence length="1334" mass="150252">MSSDPFSTALPLELQLIVFKFLSKSTLKDVRLVNKQWSAVVAGVLWFKIEIELNDNGRRKIDYLVNSEPHGILDNLRKLVLEVCVNEKKEPTLPSINYVQGNLCNSQSLVIRPLSRHSNTYQGLSIWFPHMSKLRKLAVKGMRYDTPNHFAGWTLPAQAPPIRLRKLKLRNLKLHDSTADMNLSIDLPHLERFDVTICTNVELLLHCFAKSFGEFGSALKDFRCHGTISEKTRNACEDLFRSVATLKSVQLGAHKGGHLPRIQSLHKNSQSLKQLTIYTWDMGSPYPTSEIHELVAQFSDLLTIGLNLVDLTDIIDEMEILESFDISRASDFTASLDILSKMPKLKTLVLRQRALLGDRTLSKEENPFNMDTTQSKPGNSTPSGLQKEPATPAYAHPDKLLPEDELYEARFLTSFLYWTNTIDSRAGVTDPVEADGDDKVASDILTALSPLFVRKDELVALTIKDAKDVRACYEVYDNYAESDPKDKDDGDDDVDVEQEDEDSQDNDGETDSSRAKDRSKEALFTASNNVQETDRLDQEIPKIVYPPLAIKILPSVIRIANEKSMTKWLLSRTTDRLNSDHPKTNVEFQEHIGNVMTLIKNTHECESEDRFEAHRRLRDYILLSSCSKIHKRIKLGTERRDLFEYTTKTGTKVRADSNVMSPTFVECLDYVPKRERDAVCRAFNKTELLILKNVANALRVGVEDKFTNVDQWRPEGWKTAQIKHVREVSSDAAKIENRIAALKDDEELRFDADFIVPFQSVIAGVVINVRHSFEDLVFWKKQAQLHRQKVLVEKRPYVGRVHIIAEHVTGVVDELTDLAGEWFRMLHALIQTLRPFVKTNLRCLREFYGLENSMPDDQKAQIQSAPTPEPKGGPSSPGAAPVEDKVQAQSPSAAEPLPIRPVATTPSREGISKDDSTNPQLGKIMDSSPAPEGFEPPAPECSDDLADAINKMKVKEKEKRESDDAPEAGNSSWEDTTLGWLDLICLHMSSIATLMGKDSPSPYDVRVSKIILNANVSLVKATMPYRDEQLYVKKYLDKYVMDTGKTLTEAQVSKIVEWTKTHGRGLSDRHLNSDSDMKMFSGTYHCETIMLVLYLLERYWDEIIDPEPNLDLDDPTSMVRDKSKLHLRLPSRRVTSTFKDALDVLQVSKRCCPACNALVSHVIANYKAGMIYPGNHTQWYPIALPSFTEIGAGRAVISAAKSALQGRFNKILKETQTKNMPAKRYISPASPTNNITFSEQSVDTRVYAKRKRVVSNESVEPIVAPAELANTSKTDQTKKKSENQLKKELKKQGKHDAKRLRALDQAKENKALEEAEKAGAEAKAEADAKTEDAP</sequence>
<organism evidence="2 3">
    <name type="scientific">Didymella glomerata</name>
    <dbReference type="NCBI Taxonomy" id="749621"/>
    <lineage>
        <taxon>Eukaryota</taxon>
        <taxon>Fungi</taxon>
        <taxon>Dikarya</taxon>
        <taxon>Ascomycota</taxon>
        <taxon>Pezizomycotina</taxon>
        <taxon>Dothideomycetes</taxon>
        <taxon>Pleosporomycetidae</taxon>
        <taxon>Pleosporales</taxon>
        <taxon>Pleosporineae</taxon>
        <taxon>Didymellaceae</taxon>
        <taxon>Didymella</taxon>
    </lineage>
</organism>
<comment type="caution">
    <text evidence="2">The sequence shown here is derived from an EMBL/GenBank/DDBJ whole genome shotgun (WGS) entry which is preliminary data.</text>
</comment>
<dbReference type="EMBL" id="JAPEUV010000017">
    <property type="protein sequence ID" value="KAJ4340263.1"/>
    <property type="molecule type" value="Genomic_DNA"/>
</dbReference>
<dbReference type="Gene3D" id="3.80.10.10">
    <property type="entry name" value="Ribonuclease Inhibitor"/>
    <property type="match status" value="1"/>
</dbReference>
<gene>
    <name evidence="2" type="ORF">N0V87_002554</name>
</gene>
<accession>A0A9W8X3P9</accession>
<dbReference type="SUPFAM" id="SSF81383">
    <property type="entry name" value="F-box domain"/>
    <property type="match status" value="1"/>
</dbReference>
<feature type="region of interest" description="Disordered" evidence="1">
    <location>
        <begin position="1265"/>
        <end position="1334"/>
    </location>
</feature>
<dbReference type="InterPro" id="IPR036047">
    <property type="entry name" value="F-box-like_dom_sf"/>
</dbReference>
<evidence type="ECO:0000256" key="1">
    <source>
        <dbReference type="SAM" id="MobiDB-lite"/>
    </source>
</evidence>
<evidence type="ECO:0000313" key="2">
    <source>
        <dbReference type="EMBL" id="KAJ4340263.1"/>
    </source>
</evidence>
<feature type="region of interest" description="Disordered" evidence="1">
    <location>
        <begin position="855"/>
        <end position="944"/>
    </location>
</feature>
<dbReference type="OrthoDB" id="3799875at2759"/>
<dbReference type="InterPro" id="IPR032675">
    <property type="entry name" value="LRR_dom_sf"/>
</dbReference>
<name>A0A9W8X3P9_9PLEO</name>
<feature type="compositionally biased region" description="Low complexity" evidence="1">
    <location>
        <begin position="870"/>
        <end position="881"/>
    </location>
</feature>
<feature type="compositionally biased region" description="Basic and acidic residues" evidence="1">
    <location>
        <begin position="511"/>
        <end position="521"/>
    </location>
</feature>